<evidence type="ECO:0000313" key="4">
    <source>
        <dbReference type="Proteomes" id="UP001363151"/>
    </source>
</evidence>
<dbReference type="Proteomes" id="UP001363151">
    <property type="component" value="Unassembled WGS sequence"/>
</dbReference>
<sequence>MADAAAAALLDAARAETQAANAAASDLETQLARSEAAKARLEAAVGLAARESAQLHGQVDEARETLELCRLDLEAALLEKESAEEELALAVEEAKLAGAAGDDHEASALSGAPRAAFRAASVDGAWRAAHEAELDASSGSGADDALASLELVEALSGRNLDLEDRAERLAAQVADLERDRDLADELDGAQAEELELTEEAPVPLAASAEADATALGRSAAHLAAERDGAVADAKAADERAAGRRRRRARGRSARARGRRTWRRGASATRRASRRV</sequence>
<dbReference type="EMBL" id="JBBJCI010000122">
    <property type="protein sequence ID" value="KAK7248001.1"/>
    <property type="molecule type" value="Genomic_DNA"/>
</dbReference>
<evidence type="ECO:0000256" key="2">
    <source>
        <dbReference type="SAM" id="MobiDB-lite"/>
    </source>
</evidence>
<comment type="caution">
    <text evidence="3">The sequence shown here is derived from an EMBL/GenBank/DDBJ whole genome shotgun (WGS) entry which is preliminary data.</text>
</comment>
<accession>A0ABR1G3U5</accession>
<feature type="compositionally biased region" description="Basic and acidic residues" evidence="2">
    <location>
        <begin position="223"/>
        <end position="241"/>
    </location>
</feature>
<feature type="region of interest" description="Disordered" evidence="2">
    <location>
        <begin position="220"/>
        <end position="275"/>
    </location>
</feature>
<protein>
    <submittedName>
        <fullName evidence="3">Uncharacterized protein</fullName>
    </submittedName>
</protein>
<feature type="compositionally biased region" description="Basic residues" evidence="2">
    <location>
        <begin position="242"/>
        <end position="262"/>
    </location>
</feature>
<keyword evidence="1" id="KW-0175">Coiled coil</keyword>
<evidence type="ECO:0000256" key="1">
    <source>
        <dbReference type="SAM" id="Coils"/>
    </source>
</evidence>
<organism evidence="3 4">
    <name type="scientific">Aureococcus anophagefferens</name>
    <name type="common">Harmful bloom alga</name>
    <dbReference type="NCBI Taxonomy" id="44056"/>
    <lineage>
        <taxon>Eukaryota</taxon>
        <taxon>Sar</taxon>
        <taxon>Stramenopiles</taxon>
        <taxon>Ochrophyta</taxon>
        <taxon>Pelagophyceae</taxon>
        <taxon>Pelagomonadales</taxon>
        <taxon>Pelagomonadaceae</taxon>
        <taxon>Aureococcus</taxon>
    </lineage>
</organism>
<feature type="coiled-coil region" evidence="1">
    <location>
        <begin position="10"/>
        <end position="93"/>
    </location>
</feature>
<name>A0ABR1G3U5_AURAN</name>
<proteinExistence type="predicted"/>
<keyword evidence="4" id="KW-1185">Reference proteome</keyword>
<evidence type="ECO:0000313" key="3">
    <source>
        <dbReference type="EMBL" id="KAK7248001.1"/>
    </source>
</evidence>
<gene>
    <name evidence="3" type="ORF">SO694_00086178</name>
</gene>
<reference evidence="3 4" key="1">
    <citation type="submission" date="2024-03" db="EMBL/GenBank/DDBJ databases">
        <title>Aureococcus anophagefferens CCMP1851 and Kratosvirus quantuckense: Draft genome of a second virus-susceptible host strain in the model system.</title>
        <authorList>
            <person name="Chase E."/>
            <person name="Truchon A.R."/>
            <person name="Schepens W."/>
            <person name="Wilhelm S.W."/>
        </authorList>
    </citation>
    <scope>NUCLEOTIDE SEQUENCE [LARGE SCALE GENOMIC DNA]</scope>
    <source>
        <strain evidence="3 4">CCMP1851</strain>
    </source>
</reference>
<feature type="coiled-coil region" evidence="1">
    <location>
        <begin position="152"/>
        <end position="186"/>
    </location>
</feature>